<keyword evidence="2" id="KW-1185">Reference proteome</keyword>
<dbReference type="EMBL" id="SDKK01000003">
    <property type="protein sequence ID" value="TYC61340.1"/>
    <property type="molecule type" value="Genomic_DNA"/>
</dbReference>
<accession>A0A6C2D4B0</accession>
<reference evidence="1 2" key="1">
    <citation type="submission" date="2019-01" db="EMBL/GenBank/DDBJ databases">
        <title>Zoogloea oleivorans genome sequencing and assembly.</title>
        <authorList>
            <person name="Tancsics A."/>
            <person name="Farkas M."/>
            <person name="Kriszt B."/>
            <person name="Maroti G."/>
            <person name="Horvath B."/>
        </authorList>
    </citation>
    <scope>NUCLEOTIDE SEQUENCE [LARGE SCALE GENOMIC DNA]</scope>
    <source>
        <strain evidence="1 2">Buc</strain>
    </source>
</reference>
<proteinExistence type="predicted"/>
<gene>
    <name evidence="1" type="ORF">ETQ85_04605</name>
</gene>
<sequence>MIPDTPAMAAERRAADMADNTIDAIARARNQAEAAEKIKALLILAGGMDYGTAAGIAGILVDPLMRGLGSVRRGAR</sequence>
<comment type="caution">
    <text evidence="1">The sequence shown here is derived from an EMBL/GenBank/DDBJ whole genome shotgun (WGS) entry which is preliminary data.</text>
</comment>
<organism evidence="1 2">
    <name type="scientific">Zoogloea oleivorans</name>
    <dbReference type="NCBI Taxonomy" id="1552750"/>
    <lineage>
        <taxon>Bacteria</taxon>
        <taxon>Pseudomonadati</taxon>
        <taxon>Pseudomonadota</taxon>
        <taxon>Betaproteobacteria</taxon>
        <taxon>Rhodocyclales</taxon>
        <taxon>Zoogloeaceae</taxon>
        <taxon>Zoogloea</taxon>
    </lineage>
</organism>
<evidence type="ECO:0000313" key="1">
    <source>
        <dbReference type="EMBL" id="TYC61340.1"/>
    </source>
</evidence>
<dbReference type="AlphaFoldDB" id="A0A6C2D4B0"/>
<dbReference type="RefSeq" id="WP_148577875.1">
    <property type="nucleotide sequence ID" value="NZ_SDKK01000003.1"/>
</dbReference>
<name>A0A6C2D4B0_9RHOO</name>
<protein>
    <submittedName>
        <fullName evidence="1">Uncharacterized protein</fullName>
    </submittedName>
</protein>
<dbReference type="Proteomes" id="UP000389128">
    <property type="component" value="Unassembled WGS sequence"/>
</dbReference>
<evidence type="ECO:0000313" key="2">
    <source>
        <dbReference type="Proteomes" id="UP000389128"/>
    </source>
</evidence>